<evidence type="ECO:0008006" key="3">
    <source>
        <dbReference type="Google" id="ProtNLM"/>
    </source>
</evidence>
<accession>A0ABW7AYI9</accession>
<proteinExistence type="predicted"/>
<dbReference type="RefSeq" id="WP_393177895.1">
    <property type="nucleotide sequence ID" value="NZ_JBICRM010000085.1"/>
</dbReference>
<comment type="caution">
    <text evidence="1">The sequence shown here is derived from an EMBL/GenBank/DDBJ whole genome shotgun (WGS) entry which is preliminary data.</text>
</comment>
<keyword evidence="2" id="KW-1185">Reference proteome</keyword>
<evidence type="ECO:0000313" key="2">
    <source>
        <dbReference type="Proteomes" id="UP001603978"/>
    </source>
</evidence>
<dbReference type="EMBL" id="JBICRM010000085">
    <property type="protein sequence ID" value="MFG1711277.1"/>
    <property type="molecule type" value="Genomic_DNA"/>
</dbReference>
<dbReference type="Proteomes" id="UP001603978">
    <property type="component" value="Unassembled WGS sequence"/>
</dbReference>
<evidence type="ECO:0000313" key="1">
    <source>
        <dbReference type="EMBL" id="MFG1711277.1"/>
    </source>
</evidence>
<gene>
    <name evidence="1" type="ORF">ACFLIM_49820</name>
</gene>
<organism evidence="1 2">
    <name type="scientific">Nonomuraea marmarensis</name>
    <dbReference type="NCBI Taxonomy" id="3351344"/>
    <lineage>
        <taxon>Bacteria</taxon>
        <taxon>Bacillati</taxon>
        <taxon>Actinomycetota</taxon>
        <taxon>Actinomycetes</taxon>
        <taxon>Streptosporangiales</taxon>
        <taxon>Streptosporangiaceae</taxon>
        <taxon>Nonomuraea</taxon>
    </lineage>
</organism>
<reference evidence="1 2" key="1">
    <citation type="submission" date="2024-10" db="EMBL/GenBank/DDBJ databases">
        <authorList>
            <person name="Topkara A.R."/>
            <person name="Saygin H."/>
        </authorList>
    </citation>
    <scope>NUCLEOTIDE SEQUENCE [LARGE SCALE GENOMIC DNA]</scope>
    <source>
        <strain evidence="1 2">M3C6</strain>
    </source>
</reference>
<name>A0ABW7AYI9_9ACTN</name>
<protein>
    <recommendedName>
        <fullName evidence="3">Homeodomain-like domain-containing protein</fullName>
    </recommendedName>
</protein>
<sequence>MKSSEEIVEILARLCPDRQRRKTAAELVGCEPHIVRRYVQVRTAGTTGRTAPVPRSRMIDELMPKIE</sequence>